<dbReference type="GO" id="GO:0019136">
    <property type="term" value="F:deoxynucleoside kinase activity"/>
    <property type="evidence" value="ECO:0007669"/>
    <property type="project" value="InterPro"/>
</dbReference>
<dbReference type="InterPro" id="IPR050566">
    <property type="entry name" value="Deoxyribonucleoside_kinase"/>
</dbReference>
<dbReference type="InterPro" id="IPR027417">
    <property type="entry name" value="P-loop_NTPase"/>
</dbReference>
<evidence type="ECO:0000313" key="2">
    <source>
        <dbReference type="EMBL" id="AWV91272.1"/>
    </source>
</evidence>
<accession>A0A2Z4FQS4</accession>
<dbReference type="Pfam" id="PF01712">
    <property type="entry name" value="dNK"/>
    <property type="match status" value="1"/>
</dbReference>
<dbReference type="GO" id="GO:0005737">
    <property type="term" value="C:cytoplasm"/>
    <property type="evidence" value="ECO:0007669"/>
    <property type="project" value="TreeGrafter"/>
</dbReference>
<dbReference type="SUPFAM" id="SSF52540">
    <property type="entry name" value="P-loop containing nucleoside triphosphate hydrolases"/>
    <property type="match status" value="1"/>
</dbReference>
<dbReference type="InterPro" id="IPR002624">
    <property type="entry name" value="DCK/DGK"/>
</dbReference>
<proteinExistence type="predicted"/>
<dbReference type="CDD" id="cd01673">
    <property type="entry name" value="dNK"/>
    <property type="match status" value="1"/>
</dbReference>
<dbReference type="RefSeq" id="WP_111337398.1">
    <property type="nucleotide sequence ID" value="NZ_CP030032.1"/>
</dbReference>
<keyword evidence="3" id="KW-1185">Reference proteome</keyword>
<gene>
    <name evidence="2" type="ORF">DN745_18850</name>
</gene>
<dbReference type="GO" id="GO:0005524">
    <property type="term" value="F:ATP binding"/>
    <property type="evidence" value="ECO:0007669"/>
    <property type="project" value="InterPro"/>
</dbReference>
<dbReference type="AlphaFoldDB" id="A0A2Z4FQS4"/>
<dbReference type="OrthoDB" id="9776634at2"/>
<dbReference type="InterPro" id="IPR031314">
    <property type="entry name" value="DNK_dom"/>
</dbReference>
<reference evidence="2 3" key="1">
    <citation type="submission" date="2018-06" db="EMBL/GenBank/DDBJ databases">
        <title>Lujinxingia sediminis gen. nov. sp. nov., a new facultative anaerobic member of the class Deltaproteobacteria, and proposal of Lujinxingaceae fam. nov.</title>
        <authorList>
            <person name="Guo L.-Y."/>
            <person name="Li C.-M."/>
            <person name="Wang S."/>
            <person name="Du Z.-J."/>
        </authorList>
    </citation>
    <scope>NUCLEOTIDE SEQUENCE [LARGE SCALE GENOMIC DNA]</scope>
    <source>
        <strain evidence="2 3">FA350</strain>
    </source>
</reference>
<name>A0A2Z4FQS4_9DELT</name>
<dbReference type="Gene3D" id="3.40.50.300">
    <property type="entry name" value="P-loop containing nucleotide triphosphate hydrolases"/>
    <property type="match status" value="1"/>
</dbReference>
<keyword evidence="2" id="KW-0808">Transferase</keyword>
<evidence type="ECO:0000313" key="3">
    <source>
        <dbReference type="Proteomes" id="UP000249799"/>
    </source>
</evidence>
<dbReference type="PIRSF" id="PIRSF000705">
    <property type="entry name" value="DNK"/>
    <property type="match status" value="1"/>
</dbReference>
<dbReference type="KEGG" id="bsed:DN745_18850"/>
<evidence type="ECO:0000259" key="1">
    <source>
        <dbReference type="Pfam" id="PF01712"/>
    </source>
</evidence>
<dbReference type="Proteomes" id="UP000249799">
    <property type="component" value="Chromosome"/>
</dbReference>
<keyword evidence="2" id="KW-0418">Kinase</keyword>
<dbReference type="PANTHER" id="PTHR10513">
    <property type="entry name" value="DEOXYNUCLEOSIDE KINASE"/>
    <property type="match status" value="1"/>
</dbReference>
<organism evidence="2 3">
    <name type="scientific">Bradymonas sediminis</name>
    <dbReference type="NCBI Taxonomy" id="1548548"/>
    <lineage>
        <taxon>Bacteria</taxon>
        <taxon>Deltaproteobacteria</taxon>
        <taxon>Bradymonadales</taxon>
        <taxon>Bradymonadaceae</taxon>
        <taxon>Bradymonas</taxon>
    </lineage>
</organism>
<dbReference type="EMBL" id="CP030032">
    <property type="protein sequence ID" value="AWV91272.1"/>
    <property type="molecule type" value="Genomic_DNA"/>
</dbReference>
<protein>
    <submittedName>
        <fullName evidence="2">Deoxynucleoside kinase</fullName>
    </submittedName>
</protein>
<sequence length="218" mass="25353">MSTPNPNSPRYIVIEGPIGVGKTTLVNLMAKRYQGNTVLEIFEENPFLERFYQDRDAYAFQTEMFFLLSRYKQQEQFAQRDLFSALSVSDYLFVKSRLFASLTLSDHELALYDRMYTILTNQIPTPDVVVHLHAPLDVLQGRIKKRGRSYEENMDLDYLDRLRGLYHNFFAHYDESALIEVDTSDVNFSEDPAALEALMAKIQRAYQLRKAPAQVIEF</sequence>
<feature type="domain" description="Deoxynucleoside kinase" evidence="1">
    <location>
        <begin position="12"/>
        <end position="203"/>
    </location>
</feature>
<dbReference type="PANTHER" id="PTHR10513:SF46">
    <property type="entry name" value="DEOXYGUANOSINE KINASE"/>
    <property type="match status" value="1"/>
</dbReference>